<dbReference type="Pfam" id="PF00005">
    <property type="entry name" value="ABC_tran"/>
    <property type="match status" value="1"/>
</dbReference>
<comment type="caution">
    <text evidence="5">The sequence shown here is derived from an EMBL/GenBank/DDBJ whole genome shotgun (WGS) entry which is preliminary data.</text>
</comment>
<keyword evidence="6" id="KW-1185">Reference proteome</keyword>
<dbReference type="Gene3D" id="3.40.50.300">
    <property type="entry name" value="P-loop containing nucleotide triphosphate hydrolases"/>
    <property type="match status" value="1"/>
</dbReference>
<keyword evidence="3 5" id="KW-0067">ATP-binding</keyword>
<dbReference type="PANTHER" id="PTHR42711">
    <property type="entry name" value="ABC TRANSPORTER ATP-BINDING PROTEIN"/>
    <property type="match status" value="1"/>
</dbReference>
<gene>
    <name evidence="5" type="ORF">GCM10007852_15910</name>
</gene>
<dbReference type="CDD" id="cd03230">
    <property type="entry name" value="ABC_DR_subfamily_A"/>
    <property type="match status" value="1"/>
</dbReference>
<reference evidence="5" key="1">
    <citation type="journal article" date="2014" name="Int. J. Syst. Evol. Microbiol.">
        <title>Complete genome sequence of Corynebacterium casei LMG S-19264T (=DSM 44701T), isolated from a smear-ripened cheese.</title>
        <authorList>
            <consortium name="US DOE Joint Genome Institute (JGI-PGF)"/>
            <person name="Walter F."/>
            <person name="Albersmeier A."/>
            <person name="Kalinowski J."/>
            <person name="Ruckert C."/>
        </authorList>
    </citation>
    <scope>NUCLEOTIDE SEQUENCE</scope>
    <source>
        <strain evidence="5">NBRC 110023</strain>
    </source>
</reference>
<keyword evidence="1" id="KW-0813">Transport</keyword>
<evidence type="ECO:0000313" key="6">
    <source>
        <dbReference type="Proteomes" id="UP001156601"/>
    </source>
</evidence>
<dbReference type="InterPro" id="IPR003593">
    <property type="entry name" value="AAA+_ATPase"/>
</dbReference>
<dbReference type="SUPFAM" id="SSF52540">
    <property type="entry name" value="P-loop containing nucleoside triphosphate hydrolases"/>
    <property type="match status" value="1"/>
</dbReference>
<accession>A0AA37WI89</accession>
<reference evidence="5" key="2">
    <citation type="submission" date="2023-01" db="EMBL/GenBank/DDBJ databases">
        <title>Draft genome sequence of Agaribacter marinus strain NBRC 110023.</title>
        <authorList>
            <person name="Sun Q."/>
            <person name="Mori K."/>
        </authorList>
    </citation>
    <scope>NUCLEOTIDE SEQUENCE</scope>
    <source>
        <strain evidence="5">NBRC 110023</strain>
    </source>
</reference>
<evidence type="ECO:0000313" key="5">
    <source>
        <dbReference type="EMBL" id="GLR70683.1"/>
    </source>
</evidence>
<evidence type="ECO:0000256" key="1">
    <source>
        <dbReference type="ARBA" id="ARBA00022448"/>
    </source>
</evidence>
<dbReference type="EMBL" id="BSOT01000005">
    <property type="protein sequence ID" value="GLR70683.1"/>
    <property type="molecule type" value="Genomic_DNA"/>
</dbReference>
<dbReference type="InterPro" id="IPR050763">
    <property type="entry name" value="ABC_transporter_ATP-binding"/>
</dbReference>
<dbReference type="Proteomes" id="UP001156601">
    <property type="component" value="Unassembled WGS sequence"/>
</dbReference>
<dbReference type="SMART" id="SM00382">
    <property type="entry name" value="AAA"/>
    <property type="match status" value="1"/>
</dbReference>
<protein>
    <submittedName>
        <fullName evidence="5">ABC transporter ATP-binding protein</fullName>
    </submittedName>
</protein>
<dbReference type="RefSeq" id="WP_284216969.1">
    <property type="nucleotide sequence ID" value="NZ_BSOT01000005.1"/>
</dbReference>
<dbReference type="InterPro" id="IPR003439">
    <property type="entry name" value="ABC_transporter-like_ATP-bd"/>
</dbReference>
<sequence>MQLSQTIFIDIDKVSVNYDDVVAINQLSLKIKKGEVVSLLGENGAGKSTLINTILGRCQVNTGSIKIFGEQPGSQAAKVRIGTILQDANLPDNVTVKEQLNLFRHYYPHARSLEDLLNIAMLKGIEEKRMNKLSGGQKQRVFFALAICGNPDIVFLDEPTVGLDTSARKEFWQCIENIKHQGASIILTTHYLEEAEALSDRILLLNQGNLIWQGTPTEIKNNMTGKKVSFHTSAPKQTIVAFFDSLGSSDVHTNDTNIEACDINIQAGKVECTSQTPEVLLARLFAQKVPLHNLLVEPSKFEDAVLAMNEQMSNKAVAKENVA</sequence>
<dbReference type="PANTHER" id="PTHR42711:SF17">
    <property type="entry name" value="ABC TRANSPORTER ATP-BINDING PROTEIN"/>
    <property type="match status" value="1"/>
</dbReference>
<dbReference type="InterPro" id="IPR017871">
    <property type="entry name" value="ABC_transporter-like_CS"/>
</dbReference>
<name>A0AA37WI89_9ALTE</name>
<dbReference type="InterPro" id="IPR027417">
    <property type="entry name" value="P-loop_NTPase"/>
</dbReference>
<dbReference type="PROSITE" id="PS00211">
    <property type="entry name" value="ABC_TRANSPORTER_1"/>
    <property type="match status" value="1"/>
</dbReference>
<dbReference type="GO" id="GO:0016887">
    <property type="term" value="F:ATP hydrolysis activity"/>
    <property type="evidence" value="ECO:0007669"/>
    <property type="project" value="InterPro"/>
</dbReference>
<evidence type="ECO:0000256" key="3">
    <source>
        <dbReference type="ARBA" id="ARBA00022840"/>
    </source>
</evidence>
<dbReference type="PROSITE" id="PS50893">
    <property type="entry name" value="ABC_TRANSPORTER_2"/>
    <property type="match status" value="1"/>
</dbReference>
<dbReference type="AlphaFoldDB" id="A0AA37WI89"/>
<feature type="domain" description="ABC transporter" evidence="4">
    <location>
        <begin position="9"/>
        <end position="232"/>
    </location>
</feature>
<proteinExistence type="predicted"/>
<organism evidence="5 6">
    <name type="scientific">Agaribacter marinus</name>
    <dbReference type="NCBI Taxonomy" id="1431249"/>
    <lineage>
        <taxon>Bacteria</taxon>
        <taxon>Pseudomonadati</taxon>
        <taxon>Pseudomonadota</taxon>
        <taxon>Gammaproteobacteria</taxon>
        <taxon>Alteromonadales</taxon>
        <taxon>Alteromonadaceae</taxon>
        <taxon>Agaribacter</taxon>
    </lineage>
</organism>
<evidence type="ECO:0000256" key="2">
    <source>
        <dbReference type="ARBA" id="ARBA00022741"/>
    </source>
</evidence>
<keyword evidence="2" id="KW-0547">Nucleotide-binding</keyword>
<dbReference type="GO" id="GO:0005524">
    <property type="term" value="F:ATP binding"/>
    <property type="evidence" value="ECO:0007669"/>
    <property type="project" value="UniProtKB-KW"/>
</dbReference>
<evidence type="ECO:0000259" key="4">
    <source>
        <dbReference type="PROSITE" id="PS50893"/>
    </source>
</evidence>